<keyword evidence="3" id="KW-1185">Reference proteome</keyword>
<evidence type="ECO:0000313" key="2">
    <source>
        <dbReference type="EMBL" id="GMH64724.1"/>
    </source>
</evidence>
<evidence type="ECO:0000313" key="3">
    <source>
        <dbReference type="Proteomes" id="UP001165082"/>
    </source>
</evidence>
<evidence type="ECO:0000256" key="1">
    <source>
        <dbReference type="SAM" id="MobiDB-lite"/>
    </source>
</evidence>
<gene>
    <name evidence="2" type="ORF">TrRE_jg6421</name>
</gene>
<dbReference type="AlphaFoldDB" id="A0A9W7A2L0"/>
<reference evidence="2" key="1">
    <citation type="submission" date="2022-07" db="EMBL/GenBank/DDBJ databases">
        <title>Genome analysis of Parmales, a sister group of diatoms, reveals the evolutionary specialization of diatoms from phago-mixotrophs to photoautotrophs.</title>
        <authorList>
            <person name="Ban H."/>
            <person name="Sato S."/>
            <person name="Yoshikawa S."/>
            <person name="Kazumasa Y."/>
            <person name="Nakamura Y."/>
            <person name="Ichinomiya M."/>
            <person name="Saitoh K."/>
            <person name="Sato N."/>
            <person name="Blanc-Mathieu R."/>
            <person name="Endo H."/>
            <person name="Kuwata A."/>
            <person name="Ogata H."/>
        </authorList>
    </citation>
    <scope>NUCLEOTIDE SEQUENCE</scope>
</reference>
<proteinExistence type="predicted"/>
<accession>A0A9W7A2L0</accession>
<name>A0A9W7A2L0_9STRA</name>
<feature type="non-terminal residue" evidence="2">
    <location>
        <position position="206"/>
    </location>
</feature>
<feature type="region of interest" description="Disordered" evidence="1">
    <location>
        <begin position="64"/>
        <end position="101"/>
    </location>
</feature>
<dbReference type="EMBL" id="BRXZ01002549">
    <property type="protein sequence ID" value="GMH64724.1"/>
    <property type="molecule type" value="Genomic_DNA"/>
</dbReference>
<protein>
    <submittedName>
        <fullName evidence="2">Uncharacterized protein</fullName>
    </submittedName>
</protein>
<sequence>MNIGWNIDDSEGLSPNEEDVLLCGKAYRYTSLQYDNLATSIMTAHWSSCITEVGNFVRFQYNDEDNEGKSNSSSSVTREEDVGEMSGVSDKNDGISSSSDSGWEEEYLCLPTVRTALVNLGGGDSRDRSAFASHFTASARLWNLGGRGGGKVATVPVNLPCGKLSTSTPDATERRRNSRGVEEREVQGLWEHVVKEIVSIGGAFGK</sequence>
<organism evidence="2 3">
    <name type="scientific">Triparma retinervis</name>
    <dbReference type="NCBI Taxonomy" id="2557542"/>
    <lineage>
        <taxon>Eukaryota</taxon>
        <taxon>Sar</taxon>
        <taxon>Stramenopiles</taxon>
        <taxon>Ochrophyta</taxon>
        <taxon>Bolidophyceae</taxon>
        <taxon>Parmales</taxon>
        <taxon>Triparmaceae</taxon>
        <taxon>Triparma</taxon>
    </lineage>
</organism>
<dbReference type="Proteomes" id="UP001165082">
    <property type="component" value="Unassembled WGS sequence"/>
</dbReference>
<comment type="caution">
    <text evidence="2">The sequence shown here is derived from an EMBL/GenBank/DDBJ whole genome shotgun (WGS) entry which is preliminary data.</text>
</comment>